<evidence type="ECO:0000256" key="1">
    <source>
        <dbReference type="ARBA" id="ARBA00010528"/>
    </source>
</evidence>
<sequence length="316" mass="34756">MFARALGSTSRIFVHNLSSSSRTTLARLSTEVSTSTLGPVDHEPGYGYKDEVREGLLSIPEDSLPIGEYQVKALEESLPTASPVQRPVVLSLSQPLHENPSEPHHAENVVSLDPTVFDHPIRRDILHLCVTHYRDSLRQGSASTKTRGEVAGSGRKIRPQKGTGKARLGDAQSPMLVGGGRAFGPKPRDFSTKLPRKVITMGMRVALSARMREGVLGVTTNLEWPSAKTGPLSRRIDQLGYRKTLFISGDDSHVGFARAIANIPSVKLVHVKDINVYEILYWQRLMLDIKAVEYLEQTLKKDVPLLPLPLLESTSA</sequence>
<comment type="similarity">
    <text evidence="1">Belongs to the universal ribosomal protein uL4 family.</text>
</comment>
<gene>
    <name evidence="6" type="ORF">NP233_g2281</name>
</gene>
<evidence type="ECO:0000256" key="4">
    <source>
        <dbReference type="ARBA" id="ARBA00040565"/>
    </source>
</evidence>
<dbReference type="EMBL" id="JANIEX010000095">
    <property type="protein sequence ID" value="KAJ3573680.1"/>
    <property type="molecule type" value="Genomic_DNA"/>
</dbReference>
<dbReference type="GO" id="GO:0003735">
    <property type="term" value="F:structural constituent of ribosome"/>
    <property type="evidence" value="ECO:0007669"/>
    <property type="project" value="InterPro"/>
</dbReference>
<dbReference type="PANTHER" id="PTHR10746">
    <property type="entry name" value="50S RIBOSOMAL PROTEIN L4"/>
    <property type="match status" value="1"/>
</dbReference>
<keyword evidence="2" id="KW-0689">Ribosomal protein</keyword>
<dbReference type="Gene3D" id="3.40.1370.10">
    <property type="match status" value="1"/>
</dbReference>
<accession>A0AAD5YU01</accession>
<reference evidence="6" key="1">
    <citation type="submission" date="2022-07" db="EMBL/GenBank/DDBJ databases">
        <title>Genome Sequence of Leucocoprinus birnbaumii.</title>
        <authorList>
            <person name="Buettner E."/>
        </authorList>
    </citation>
    <scope>NUCLEOTIDE SEQUENCE</scope>
    <source>
        <strain evidence="6">VT141</strain>
    </source>
</reference>
<name>A0AAD5YU01_9AGAR</name>
<keyword evidence="7" id="KW-1185">Reference proteome</keyword>
<dbReference type="HAMAP" id="MF_01328_B">
    <property type="entry name" value="Ribosomal_uL4_B"/>
    <property type="match status" value="1"/>
</dbReference>
<feature type="region of interest" description="Disordered" evidence="5">
    <location>
        <begin position="140"/>
        <end position="187"/>
    </location>
</feature>
<dbReference type="PANTHER" id="PTHR10746:SF6">
    <property type="entry name" value="LARGE RIBOSOMAL SUBUNIT PROTEIN UL4M"/>
    <property type="match status" value="1"/>
</dbReference>
<dbReference type="SUPFAM" id="SSF52166">
    <property type="entry name" value="Ribosomal protein L4"/>
    <property type="match status" value="1"/>
</dbReference>
<organism evidence="6 7">
    <name type="scientific">Leucocoprinus birnbaumii</name>
    <dbReference type="NCBI Taxonomy" id="56174"/>
    <lineage>
        <taxon>Eukaryota</taxon>
        <taxon>Fungi</taxon>
        <taxon>Dikarya</taxon>
        <taxon>Basidiomycota</taxon>
        <taxon>Agaricomycotina</taxon>
        <taxon>Agaricomycetes</taxon>
        <taxon>Agaricomycetidae</taxon>
        <taxon>Agaricales</taxon>
        <taxon>Agaricineae</taxon>
        <taxon>Agaricaceae</taxon>
        <taxon>Leucocoprinus</taxon>
    </lineage>
</organism>
<evidence type="ECO:0000256" key="2">
    <source>
        <dbReference type="ARBA" id="ARBA00022980"/>
    </source>
</evidence>
<comment type="caution">
    <text evidence="6">The sequence shown here is derived from an EMBL/GenBank/DDBJ whole genome shotgun (WGS) entry which is preliminary data.</text>
</comment>
<protein>
    <recommendedName>
        <fullName evidence="4">Large ribosomal subunit protein uL4m</fullName>
    </recommendedName>
</protein>
<evidence type="ECO:0000313" key="6">
    <source>
        <dbReference type="EMBL" id="KAJ3573680.1"/>
    </source>
</evidence>
<evidence type="ECO:0000256" key="5">
    <source>
        <dbReference type="SAM" id="MobiDB-lite"/>
    </source>
</evidence>
<dbReference type="InterPro" id="IPR013005">
    <property type="entry name" value="Ribosomal_uL4-like"/>
</dbReference>
<evidence type="ECO:0000256" key="3">
    <source>
        <dbReference type="ARBA" id="ARBA00023274"/>
    </source>
</evidence>
<dbReference type="Proteomes" id="UP001213000">
    <property type="component" value="Unassembled WGS sequence"/>
</dbReference>
<dbReference type="Pfam" id="PF00573">
    <property type="entry name" value="Ribosomal_L4"/>
    <property type="match status" value="1"/>
</dbReference>
<dbReference type="GO" id="GO:0006412">
    <property type="term" value="P:translation"/>
    <property type="evidence" value="ECO:0007669"/>
    <property type="project" value="InterPro"/>
</dbReference>
<evidence type="ECO:0000313" key="7">
    <source>
        <dbReference type="Proteomes" id="UP001213000"/>
    </source>
</evidence>
<dbReference type="InterPro" id="IPR002136">
    <property type="entry name" value="Ribosomal_uL4"/>
</dbReference>
<proteinExistence type="inferred from homology"/>
<dbReference type="AlphaFoldDB" id="A0AAD5YU01"/>
<dbReference type="InterPro" id="IPR023574">
    <property type="entry name" value="Ribosomal_uL4_dom_sf"/>
</dbReference>
<keyword evidence="3" id="KW-0687">Ribonucleoprotein</keyword>
<dbReference type="NCBIfam" id="TIGR03953">
    <property type="entry name" value="rplD_bact"/>
    <property type="match status" value="1"/>
</dbReference>
<dbReference type="GO" id="GO:1990904">
    <property type="term" value="C:ribonucleoprotein complex"/>
    <property type="evidence" value="ECO:0007669"/>
    <property type="project" value="UniProtKB-KW"/>
</dbReference>
<dbReference type="GO" id="GO:0005840">
    <property type="term" value="C:ribosome"/>
    <property type="evidence" value="ECO:0007669"/>
    <property type="project" value="UniProtKB-KW"/>
</dbReference>